<feature type="compositionally biased region" description="Polar residues" evidence="1">
    <location>
        <begin position="122"/>
        <end position="132"/>
    </location>
</feature>
<evidence type="ECO:0000313" key="2">
    <source>
        <dbReference type="EMBL" id="KAL3400447.1"/>
    </source>
</evidence>
<dbReference type="EMBL" id="JBJJXI010000051">
    <property type="protein sequence ID" value="KAL3400447.1"/>
    <property type="molecule type" value="Genomic_DNA"/>
</dbReference>
<organism evidence="2 3">
    <name type="scientific">Trichogramma kaykai</name>
    <dbReference type="NCBI Taxonomy" id="54128"/>
    <lineage>
        <taxon>Eukaryota</taxon>
        <taxon>Metazoa</taxon>
        <taxon>Ecdysozoa</taxon>
        <taxon>Arthropoda</taxon>
        <taxon>Hexapoda</taxon>
        <taxon>Insecta</taxon>
        <taxon>Pterygota</taxon>
        <taxon>Neoptera</taxon>
        <taxon>Endopterygota</taxon>
        <taxon>Hymenoptera</taxon>
        <taxon>Apocrita</taxon>
        <taxon>Proctotrupomorpha</taxon>
        <taxon>Chalcidoidea</taxon>
        <taxon>Trichogrammatidae</taxon>
        <taxon>Trichogramma</taxon>
    </lineage>
</organism>
<name>A0ABD2X532_9HYME</name>
<evidence type="ECO:0000256" key="1">
    <source>
        <dbReference type="SAM" id="MobiDB-lite"/>
    </source>
</evidence>
<keyword evidence="3" id="KW-1185">Reference proteome</keyword>
<accession>A0ABD2X532</accession>
<feature type="compositionally biased region" description="Basic and acidic residues" evidence="1">
    <location>
        <begin position="104"/>
        <end position="115"/>
    </location>
</feature>
<proteinExistence type="predicted"/>
<evidence type="ECO:0000313" key="3">
    <source>
        <dbReference type="Proteomes" id="UP001627154"/>
    </source>
</evidence>
<protein>
    <submittedName>
        <fullName evidence="2">Uncharacterized protein</fullName>
    </submittedName>
</protein>
<dbReference type="AlphaFoldDB" id="A0ABD2X532"/>
<reference evidence="2 3" key="1">
    <citation type="journal article" date="2024" name="bioRxiv">
        <title>A reference genome for Trichogramma kaykai: A tiny desert-dwelling parasitoid wasp with competing sex-ratio distorters.</title>
        <authorList>
            <person name="Culotta J."/>
            <person name="Lindsey A.R."/>
        </authorList>
    </citation>
    <scope>NUCLEOTIDE SEQUENCE [LARGE SCALE GENOMIC DNA]</scope>
    <source>
        <strain evidence="2 3">KSX58</strain>
    </source>
</reference>
<dbReference type="Proteomes" id="UP001627154">
    <property type="component" value="Unassembled WGS sequence"/>
</dbReference>
<feature type="region of interest" description="Disordered" evidence="1">
    <location>
        <begin position="104"/>
        <end position="132"/>
    </location>
</feature>
<comment type="caution">
    <text evidence="2">The sequence shown here is derived from an EMBL/GenBank/DDBJ whole genome shotgun (WGS) entry which is preliminary data.</text>
</comment>
<sequence length="212" mass="22969">MEGSNGPSTSIKSDPIAYPVKEEIKDPTKTIVQHQVAGNEVKMLVILKSGEQRLITFTLANHECTVADLLEQANIQDSAQPCIALVSDPNLNYIVNFTAKSSSNKEDKQLSDESRNLVNDGKTASSTGIPDSTSSITELAKPAKKKVYVNGFLAVCSYCGMNSADFNYCIRCKRKIPDKVKAMSISTGVITKLDNPCLNLPLLAQKEDSALL</sequence>
<gene>
    <name evidence="2" type="ORF">TKK_006304</name>
</gene>